<dbReference type="PANTHER" id="PTHR30136">
    <property type="entry name" value="HELIX-TURN-HELIX TRANSCRIPTIONAL REGULATOR, ICLR FAMILY"/>
    <property type="match status" value="1"/>
</dbReference>
<dbReference type="GO" id="GO:0003677">
    <property type="term" value="F:DNA binding"/>
    <property type="evidence" value="ECO:0007669"/>
    <property type="project" value="UniProtKB-KW"/>
</dbReference>
<name>A0A3M5WEU1_PSEAP</name>
<dbReference type="SUPFAM" id="SSF46785">
    <property type="entry name" value="Winged helix' DNA-binding domain"/>
    <property type="match status" value="1"/>
</dbReference>
<evidence type="ECO:0000256" key="3">
    <source>
        <dbReference type="ARBA" id="ARBA00023163"/>
    </source>
</evidence>
<proteinExistence type="predicted"/>
<dbReference type="Pfam" id="PF01614">
    <property type="entry name" value="IclR_C"/>
    <property type="match status" value="1"/>
</dbReference>
<dbReference type="InterPro" id="IPR036390">
    <property type="entry name" value="WH_DNA-bd_sf"/>
</dbReference>
<dbReference type="Proteomes" id="UP000274315">
    <property type="component" value="Unassembled WGS sequence"/>
</dbReference>
<keyword evidence="3" id="KW-0804">Transcription</keyword>
<evidence type="ECO:0000313" key="7">
    <source>
        <dbReference type="Proteomes" id="UP000274315"/>
    </source>
</evidence>
<evidence type="ECO:0000313" key="6">
    <source>
        <dbReference type="EMBL" id="RMU68215.1"/>
    </source>
</evidence>
<organism evidence="6 7">
    <name type="scientific">Pseudomonas syringae pv. aptata</name>
    <dbReference type="NCBI Taxonomy" id="83167"/>
    <lineage>
        <taxon>Bacteria</taxon>
        <taxon>Pseudomonadati</taxon>
        <taxon>Pseudomonadota</taxon>
        <taxon>Gammaproteobacteria</taxon>
        <taxon>Pseudomonadales</taxon>
        <taxon>Pseudomonadaceae</taxon>
        <taxon>Pseudomonas</taxon>
        <taxon>Pseudomonas syringae</taxon>
    </lineage>
</organism>
<evidence type="ECO:0000256" key="2">
    <source>
        <dbReference type="ARBA" id="ARBA00023125"/>
    </source>
</evidence>
<dbReference type="InterPro" id="IPR050707">
    <property type="entry name" value="HTH_MetabolicPath_Reg"/>
</dbReference>
<dbReference type="GO" id="GO:0003700">
    <property type="term" value="F:DNA-binding transcription factor activity"/>
    <property type="evidence" value="ECO:0007669"/>
    <property type="project" value="TreeGrafter"/>
</dbReference>
<comment type="caution">
    <text evidence="6">The sequence shown here is derived from an EMBL/GenBank/DDBJ whole genome shotgun (WGS) entry which is preliminary data.</text>
</comment>
<dbReference type="GO" id="GO:0045892">
    <property type="term" value="P:negative regulation of DNA-templated transcription"/>
    <property type="evidence" value="ECO:0007669"/>
    <property type="project" value="TreeGrafter"/>
</dbReference>
<keyword evidence="2" id="KW-0238">DNA-binding</keyword>
<dbReference type="InterPro" id="IPR005471">
    <property type="entry name" value="Tscrpt_reg_IclR_N"/>
</dbReference>
<evidence type="ECO:0000256" key="1">
    <source>
        <dbReference type="ARBA" id="ARBA00023015"/>
    </source>
</evidence>
<dbReference type="InterPro" id="IPR036388">
    <property type="entry name" value="WH-like_DNA-bd_sf"/>
</dbReference>
<accession>A0A3M5WEU1</accession>
<dbReference type="Gene3D" id="3.30.450.40">
    <property type="match status" value="1"/>
</dbReference>
<gene>
    <name evidence="6" type="ORF">ALP24_00422</name>
</gene>
<evidence type="ECO:0000259" key="5">
    <source>
        <dbReference type="PROSITE" id="PS51078"/>
    </source>
</evidence>
<keyword evidence="1" id="KW-0805">Transcription regulation</keyword>
<dbReference type="SUPFAM" id="SSF55781">
    <property type="entry name" value="GAF domain-like"/>
    <property type="match status" value="1"/>
</dbReference>
<dbReference type="PANTHER" id="PTHR30136:SF8">
    <property type="entry name" value="TRANSCRIPTIONAL REGULATORY PROTEIN"/>
    <property type="match status" value="1"/>
</dbReference>
<evidence type="ECO:0000259" key="4">
    <source>
        <dbReference type="PROSITE" id="PS51077"/>
    </source>
</evidence>
<dbReference type="PROSITE" id="PS51078">
    <property type="entry name" value="ICLR_ED"/>
    <property type="match status" value="1"/>
</dbReference>
<dbReference type="Gene3D" id="1.10.10.10">
    <property type="entry name" value="Winged helix-like DNA-binding domain superfamily/Winged helix DNA-binding domain"/>
    <property type="match status" value="1"/>
</dbReference>
<feature type="domain" description="IclR-ED" evidence="5">
    <location>
        <begin position="99"/>
        <end position="278"/>
    </location>
</feature>
<dbReference type="Pfam" id="PF09339">
    <property type="entry name" value="HTH_IclR"/>
    <property type="match status" value="1"/>
</dbReference>
<feature type="domain" description="HTH iclR-type" evidence="4">
    <location>
        <begin position="36"/>
        <end position="98"/>
    </location>
</feature>
<sequence length="283" mass="29798">MSLPAGQAIKLPFSIGVQHPMTQQTESPAGGRQQKVQAAEVGLGVLKALAELSPATSLSRLAEHLGMPASKVHRYLQALIASGFAEQDAVNNHYGLGREALQVGLASLGKLDVLKVSAPWLASLRDELNQTCFLAVWGNKGPTVVYVEPSMGAVTLVTQIGSVLPLLGSSTGLVFDSFLNGRETAALREQEVLLLSASQLREVEQHVEQIRTTGVHQIQGLLMPGINAASSPLFAMGNKLVGVITVVGPGSVLNDETQSLAARRLLQTAVAISERMGGSRPSD</sequence>
<dbReference type="InterPro" id="IPR029016">
    <property type="entry name" value="GAF-like_dom_sf"/>
</dbReference>
<protein>
    <submittedName>
        <fullName evidence="6">IclR family transcriptional regulator</fullName>
    </submittedName>
</protein>
<dbReference type="InterPro" id="IPR014757">
    <property type="entry name" value="Tscrpt_reg_IclR_C"/>
</dbReference>
<dbReference type="SMART" id="SM00346">
    <property type="entry name" value="HTH_ICLR"/>
    <property type="match status" value="1"/>
</dbReference>
<dbReference type="EMBL" id="RBUF01000699">
    <property type="protein sequence ID" value="RMU68215.1"/>
    <property type="molecule type" value="Genomic_DNA"/>
</dbReference>
<dbReference type="PROSITE" id="PS51077">
    <property type="entry name" value="HTH_ICLR"/>
    <property type="match status" value="1"/>
</dbReference>
<reference evidence="6 7" key="1">
    <citation type="submission" date="2018-08" db="EMBL/GenBank/DDBJ databases">
        <title>Recombination of ecologically and evolutionarily significant loci maintains genetic cohesion in the Pseudomonas syringae species complex.</title>
        <authorList>
            <person name="Dillon M."/>
            <person name="Thakur S."/>
            <person name="Almeida R.N.D."/>
            <person name="Weir B.S."/>
            <person name="Guttman D.S."/>
        </authorList>
    </citation>
    <scope>NUCLEOTIDE SEQUENCE [LARGE SCALE GENOMIC DNA]</scope>
    <source>
        <strain evidence="6 7">ICMP 11935</strain>
    </source>
</reference>
<dbReference type="AlphaFoldDB" id="A0A3M5WEU1"/>